<dbReference type="Gene3D" id="1.10.600.10">
    <property type="entry name" value="Farnesyl Diphosphate Synthase"/>
    <property type="match status" value="1"/>
</dbReference>
<sequence length="348" mass="36675">MAKEQAILAQLDASAQRGVRPERAQAALADVPALPETLLELETQLTRATVDAEEKLRAAARHLVSAGGKRIRPMVSLLACGACGGEMRAAVPYAVAAELTHSATLLHDDVIDDGPLRRGMPASRVIWGNAVSVLSGDWLLTRALEIVSAEPARSAALPTLLATMRRLVEGEVLQLSLRGSFSATEKDYMDVVIGKTASLFGWASAAGAWAAGETGRIPEALVRFGEGIGIAFQLVDDALDYAADPDLLGKRLGTDLIEGKATLPLIRACEADPALRARLSAVVDGTVDPESMAGEVIDAVKKVGGVDAARALARAHTREAMEALEEVPDGAHRRALREAAVSLTERAF</sequence>
<reference evidence="8" key="1">
    <citation type="journal article" date="2022" name="Int. J. Syst. Evol. Microbiol.">
        <title>Anaeromyxobacter oryzae sp. nov., Anaeromyxobacter diazotrophicus sp. nov. and Anaeromyxobacter paludicola sp. nov., isolated from paddy soils.</title>
        <authorList>
            <person name="Itoh H."/>
            <person name="Xu Z."/>
            <person name="Mise K."/>
            <person name="Masuda Y."/>
            <person name="Ushijima N."/>
            <person name="Hayakawa C."/>
            <person name="Shiratori Y."/>
            <person name="Senoo K."/>
        </authorList>
    </citation>
    <scope>NUCLEOTIDE SEQUENCE [LARGE SCALE GENOMIC DNA]</scope>
    <source>
        <strain evidence="8">Red232</strain>
    </source>
</reference>
<dbReference type="Proteomes" id="UP001162891">
    <property type="component" value="Chromosome"/>
</dbReference>
<keyword evidence="5" id="KW-0460">Magnesium</keyword>
<dbReference type="CDD" id="cd00685">
    <property type="entry name" value="Trans_IPPS_HT"/>
    <property type="match status" value="1"/>
</dbReference>
<comment type="cofactor">
    <cofactor evidence="1">
        <name>Mg(2+)</name>
        <dbReference type="ChEBI" id="CHEBI:18420"/>
    </cofactor>
</comment>
<dbReference type="RefSeq" id="WP_248360790.1">
    <property type="nucleotide sequence ID" value="NZ_AP025591.1"/>
</dbReference>
<comment type="similarity">
    <text evidence="2 6">Belongs to the FPP/GGPP synthase family.</text>
</comment>
<keyword evidence="3 6" id="KW-0808">Transferase</keyword>
<evidence type="ECO:0000256" key="5">
    <source>
        <dbReference type="ARBA" id="ARBA00022842"/>
    </source>
</evidence>
<dbReference type="SUPFAM" id="SSF48576">
    <property type="entry name" value="Terpenoid synthases"/>
    <property type="match status" value="1"/>
</dbReference>
<dbReference type="InterPro" id="IPR008949">
    <property type="entry name" value="Isoprenoid_synthase_dom_sf"/>
</dbReference>
<name>A0ABM7WUA9_9BACT</name>
<keyword evidence="8" id="KW-1185">Reference proteome</keyword>
<gene>
    <name evidence="7" type="primary">ispB</name>
    <name evidence="7" type="ORF">AMOR_20880</name>
</gene>
<dbReference type="InterPro" id="IPR033749">
    <property type="entry name" value="Polyprenyl_synt_CS"/>
</dbReference>
<evidence type="ECO:0000313" key="8">
    <source>
        <dbReference type="Proteomes" id="UP001162891"/>
    </source>
</evidence>
<evidence type="ECO:0000256" key="3">
    <source>
        <dbReference type="ARBA" id="ARBA00022679"/>
    </source>
</evidence>
<organism evidence="7 8">
    <name type="scientific">Anaeromyxobacter oryzae</name>
    <dbReference type="NCBI Taxonomy" id="2918170"/>
    <lineage>
        <taxon>Bacteria</taxon>
        <taxon>Pseudomonadati</taxon>
        <taxon>Myxococcota</taxon>
        <taxon>Myxococcia</taxon>
        <taxon>Myxococcales</taxon>
        <taxon>Cystobacterineae</taxon>
        <taxon>Anaeromyxobacteraceae</taxon>
        <taxon>Anaeromyxobacter</taxon>
    </lineage>
</organism>
<dbReference type="PROSITE" id="PS00723">
    <property type="entry name" value="POLYPRENYL_SYNTHASE_1"/>
    <property type="match status" value="1"/>
</dbReference>
<evidence type="ECO:0000256" key="4">
    <source>
        <dbReference type="ARBA" id="ARBA00022723"/>
    </source>
</evidence>
<evidence type="ECO:0000256" key="2">
    <source>
        <dbReference type="ARBA" id="ARBA00006706"/>
    </source>
</evidence>
<dbReference type="Pfam" id="PF00348">
    <property type="entry name" value="polyprenyl_synt"/>
    <property type="match status" value="1"/>
</dbReference>
<dbReference type="PANTHER" id="PTHR12001">
    <property type="entry name" value="GERANYLGERANYL PYROPHOSPHATE SYNTHASE"/>
    <property type="match status" value="1"/>
</dbReference>
<dbReference type="InterPro" id="IPR000092">
    <property type="entry name" value="Polyprenyl_synt"/>
</dbReference>
<keyword evidence="4" id="KW-0479">Metal-binding</keyword>
<dbReference type="PANTHER" id="PTHR12001:SF69">
    <property type="entry name" value="ALL TRANS-POLYPRENYL-DIPHOSPHATE SYNTHASE PDSS1"/>
    <property type="match status" value="1"/>
</dbReference>
<evidence type="ECO:0000256" key="1">
    <source>
        <dbReference type="ARBA" id="ARBA00001946"/>
    </source>
</evidence>
<dbReference type="EMBL" id="AP025591">
    <property type="protein sequence ID" value="BDG03092.1"/>
    <property type="molecule type" value="Genomic_DNA"/>
</dbReference>
<proteinExistence type="inferred from homology"/>
<accession>A0ABM7WUA9</accession>
<evidence type="ECO:0000256" key="6">
    <source>
        <dbReference type="RuleBase" id="RU004466"/>
    </source>
</evidence>
<evidence type="ECO:0000313" key="7">
    <source>
        <dbReference type="EMBL" id="BDG03092.1"/>
    </source>
</evidence>
<dbReference type="SFLD" id="SFLDS00005">
    <property type="entry name" value="Isoprenoid_Synthase_Type_I"/>
    <property type="match status" value="1"/>
</dbReference>
<protein>
    <submittedName>
        <fullName evidence="7">Octaprenyl-diphosphate synthase</fullName>
    </submittedName>
</protein>